<proteinExistence type="predicted"/>
<protein>
    <submittedName>
        <fullName evidence="1">Uncharacterized protein</fullName>
    </submittedName>
</protein>
<dbReference type="AlphaFoldDB" id="A0A316FUL5"/>
<organism evidence="1 2">
    <name type="scientific">Pleionea mediterranea</name>
    <dbReference type="NCBI Taxonomy" id="523701"/>
    <lineage>
        <taxon>Bacteria</taxon>
        <taxon>Pseudomonadati</taxon>
        <taxon>Pseudomonadota</taxon>
        <taxon>Gammaproteobacteria</taxon>
        <taxon>Oceanospirillales</taxon>
        <taxon>Pleioneaceae</taxon>
        <taxon>Pleionea</taxon>
    </lineage>
</organism>
<reference evidence="1 2" key="1">
    <citation type="submission" date="2018-05" db="EMBL/GenBank/DDBJ databases">
        <title>Genomic Encyclopedia of Type Strains, Phase IV (KMG-IV): sequencing the most valuable type-strain genomes for metagenomic binning, comparative biology and taxonomic classification.</title>
        <authorList>
            <person name="Goeker M."/>
        </authorList>
    </citation>
    <scope>NUCLEOTIDE SEQUENCE [LARGE SCALE GENOMIC DNA]</scope>
    <source>
        <strain evidence="1 2">DSM 25350</strain>
    </source>
</reference>
<keyword evidence="2" id="KW-1185">Reference proteome</keyword>
<accession>A0A316FUL5</accession>
<evidence type="ECO:0000313" key="1">
    <source>
        <dbReference type="EMBL" id="PWK51775.1"/>
    </source>
</evidence>
<sequence length="67" mass="8083">MKSYKNKYTYSEAQKKVQEMGIETSKEYKERYKEDPRLILNAGRAYPGEWFQVLKPVTRCDFILQRT</sequence>
<dbReference type="Proteomes" id="UP000245790">
    <property type="component" value="Unassembled WGS sequence"/>
</dbReference>
<comment type="caution">
    <text evidence="1">The sequence shown here is derived from an EMBL/GenBank/DDBJ whole genome shotgun (WGS) entry which is preliminary data.</text>
</comment>
<name>A0A316FUL5_9GAMM</name>
<evidence type="ECO:0000313" key="2">
    <source>
        <dbReference type="Proteomes" id="UP000245790"/>
    </source>
</evidence>
<dbReference type="EMBL" id="QGGU01000005">
    <property type="protein sequence ID" value="PWK51775.1"/>
    <property type="molecule type" value="Genomic_DNA"/>
</dbReference>
<gene>
    <name evidence="1" type="ORF">C8D97_10590</name>
</gene>